<reference evidence="2" key="1">
    <citation type="submission" date="2014-11" db="EMBL/GenBank/DDBJ databases">
        <authorList>
            <person name="Amaro Gonzalez C."/>
        </authorList>
    </citation>
    <scope>NUCLEOTIDE SEQUENCE</scope>
</reference>
<feature type="transmembrane region" description="Helical" evidence="1">
    <location>
        <begin position="30"/>
        <end position="48"/>
    </location>
</feature>
<reference evidence="2" key="2">
    <citation type="journal article" date="2015" name="Fish Shellfish Immunol.">
        <title>Early steps in the European eel (Anguilla anguilla)-Vibrio vulnificus interaction in the gills: Role of the RtxA13 toxin.</title>
        <authorList>
            <person name="Callol A."/>
            <person name="Pajuelo D."/>
            <person name="Ebbesson L."/>
            <person name="Teles M."/>
            <person name="MacKenzie S."/>
            <person name="Amaro C."/>
        </authorList>
    </citation>
    <scope>NUCLEOTIDE SEQUENCE</scope>
</reference>
<protein>
    <submittedName>
        <fullName evidence="2">Uncharacterized protein</fullName>
    </submittedName>
</protein>
<name>A0A0E9PKK2_ANGAN</name>
<keyword evidence="1" id="KW-0472">Membrane</keyword>
<keyword evidence="1" id="KW-1133">Transmembrane helix</keyword>
<evidence type="ECO:0000256" key="1">
    <source>
        <dbReference type="SAM" id="Phobius"/>
    </source>
</evidence>
<proteinExistence type="predicted"/>
<keyword evidence="1" id="KW-0812">Transmembrane</keyword>
<dbReference type="AlphaFoldDB" id="A0A0E9PKK2"/>
<evidence type="ECO:0000313" key="2">
    <source>
        <dbReference type="EMBL" id="JAH05039.1"/>
    </source>
</evidence>
<sequence length="56" mass="6238">MLSISSDSCGFSLSRLIDWSKQKVTARSGLYVNNGSMVLVIFLSLNYFTNSASYKH</sequence>
<dbReference type="EMBL" id="GBXM01103538">
    <property type="protein sequence ID" value="JAH05039.1"/>
    <property type="molecule type" value="Transcribed_RNA"/>
</dbReference>
<accession>A0A0E9PKK2</accession>
<organism evidence="2">
    <name type="scientific">Anguilla anguilla</name>
    <name type="common">European freshwater eel</name>
    <name type="synonym">Muraena anguilla</name>
    <dbReference type="NCBI Taxonomy" id="7936"/>
    <lineage>
        <taxon>Eukaryota</taxon>
        <taxon>Metazoa</taxon>
        <taxon>Chordata</taxon>
        <taxon>Craniata</taxon>
        <taxon>Vertebrata</taxon>
        <taxon>Euteleostomi</taxon>
        <taxon>Actinopterygii</taxon>
        <taxon>Neopterygii</taxon>
        <taxon>Teleostei</taxon>
        <taxon>Anguilliformes</taxon>
        <taxon>Anguillidae</taxon>
        <taxon>Anguilla</taxon>
    </lineage>
</organism>